<evidence type="ECO:0000256" key="5">
    <source>
        <dbReference type="HAMAP-Rule" id="MF_00182"/>
    </source>
</evidence>
<keyword evidence="9" id="KW-1185">Reference proteome</keyword>
<keyword evidence="4 5" id="KW-0648">Protein biosynthesis</keyword>
<sequence>MAFKVLFAGTPDLAVETLNALMETDHEVVGVLTREDAPQGRKRVLTPSAVAQRGEELELPVIKANQWSKEVAEEVKKLQADIAAVVAFGAILPPSALDLLPHGWINLHFSSLPQWRGAAPVQRALMAGESEIFSNVFRIERGLDTGPVFREESTGVGPTDTAGEILLRLARSGGSLLNEAFADIEAGSEGIPQSGDPTHATKLSLDDGRLDWNLPKADILARYRGVTPEPGAWCTFNDARFKVGELALSDATPAGPVGTVHLVNKKPVVTVSDGTVELIKVQPAGKKMMNAADWARGLGSAVAEQKVVLS</sequence>
<dbReference type="EMBL" id="CP061538">
    <property type="protein sequence ID" value="QNV39135.1"/>
    <property type="molecule type" value="Genomic_DNA"/>
</dbReference>
<dbReference type="InterPro" id="IPR005793">
    <property type="entry name" value="Formyl_trans_C"/>
</dbReference>
<dbReference type="Proteomes" id="UP000516421">
    <property type="component" value="Chromosome"/>
</dbReference>
<organism evidence="8 9">
    <name type="scientific">Rothia amarae</name>
    <dbReference type="NCBI Taxonomy" id="169480"/>
    <lineage>
        <taxon>Bacteria</taxon>
        <taxon>Bacillati</taxon>
        <taxon>Actinomycetota</taxon>
        <taxon>Actinomycetes</taxon>
        <taxon>Micrococcales</taxon>
        <taxon>Micrococcaceae</taxon>
        <taxon>Rothia</taxon>
    </lineage>
</organism>
<dbReference type="Pfam" id="PF00551">
    <property type="entry name" value="Formyl_trans_N"/>
    <property type="match status" value="1"/>
</dbReference>
<evidence type="ECO:0000313" key="8">
    <source>
        <dbReference type="EMBL" id="QNV39135.1"/>
    </source>
</evidence>
<gene>
    <name evidence="5" type="primary">fmt</name>
    <name evidence="8" type="ORF">IDM48_06820</name>
</gene>
<evidence type="ECO:0000256" key="4">
    <source>
        <dbReference type="ARBA" id="ARBA00022917"/>
    </source>
</evidence>
<comment type="similarity">
    <text evidence="1 5">Belongs to the Fmt family.</text>
</comment>
<feature type="binding site" evidence="5">
    <location>
        <begin position="110"/>
        <end position="113"/>
    </location>
    <ligand>
        <name>(6S)-5,6,7,8-tetrahydrofolate</name>
        <dbReference type="ChEBI" id="CHEBI:57453"/>
    </ligand>
</feature>
<dbReference type="InterPro" id="IPR002376">
    <property type="entry name" value="Formyl_transf_N"/>
</dbReference>
<dbReference type="NCBIfam" id="TIGR00460">
    <property type="entry name" value="fmt"/>
    <property type="match status" value="1"/>
</dbReference>
<evidence type="ECO:0000256" key="2">
    <source>
        <dbReference type="ARBA" id="ARBA00012261"/>
    </source>
</evidence>
<dbReference type="GO" id="GO:0004479">
    <property type="term" value="F:methionyl-tRNA formyltransferase activity"/>
    <property type="evidence" value="ECO:0007669"/>
    <property type="project" value="UniProtKB-UniRule"/>
</dbReference>
<dbReference type="InterPro" id="IPR036477">
    <property type="entry name" value="Formyl_transf_N_sf"/>
</dbReference>
<keyword evidence="3 5" id="KW-0808">Transferase</keyword>
<protein>
    <recommendedName>
        <fullName evidence="2 5">Methionyl-tRNA formyltransferase</fullName>
        <ecNumber evidence="2 5">2.1.2.9</ecNumber>
    </recommendedName>
</protein>
<dbReference type="InterPro" id="IPR044135">
    <property type="entry name" value="Met-tRNA-FMT_C"/>
</dbReference>
<evidence type="ECO:0000256" key="3">
    <source>
        <dbReference type="ARBA" id="ARBA00022679"/>
    </source>
</evidence>
<evidence type="ECO:0000259" key="6">
    <source>
        <dbReference type="Pfam" id="PF00551"/>
    </source>
</evidence>
<dbReference type="Gene3D" id="3.40.50.12230">
    <property type="match status" value="1"/>
</dbReference>
<dbReference type="InterPro" id="IPR041711">
    <property type="entry name" value="Met-tRNA-FMT_N"/>
</dbReference>
<comment type="function">
    <text evidence="5">Attaches a formyl group to the free amino group of methionyl-tRNA(fMet). The formyl group appears to play a dual role in the initiator identity of N-formylmethionyl-tRNA by promoting its recognition by IF2 and preventing the misappropriation of this tRNA by the elongation apparatus.</text>
</comment>
<evidence type="ECO:0000259" key="7">
    <source>
        <dbReference type="Pfam" id="PF02911"/>
    </source>
</evidence>
<dbReference type="CDD" id="cd08704">
    <property type="entry name" value="Met_tRNA_FMT_C"/>
    <property type="match status" value="1"/>
</dbReference>
<feature type="domain" description="Formyl transferase C-terminal" evidence="7">
    <location>
        <begin position="202"/>
        <end position="298"/>
    </location>
</feature>
<dbReference type="HAMAP" id="MF_00182">
    <property type="entry name" value="Formyl_trans"/>
    <property type="match status" value="1"/>
</dbReference>
<evidence type="ECO:0000256" key="1">
    <source>
        <dbReference type="ARBA" id="ARBA00010699"/>
    </source>
</evidence>
<dbReference type="InterPro" id="IPR011034">
    <property type="entry name" value="Formyl_transferase-like_C_sf"/>
</dbReference>
<dbReference type="PANTHER" id="PTHR11138">
    <property type="entry name" value="METHIONYL-TRNA FORMYLTRANSFERASE"/>
    <property type="match status" value="1"/>
</dbReference>
<dbReference type="GO" id="GO:0005829">
    <property type="term" value="C:cytosol"/>
    <property type="evidence" value="ECO:0007669"/>
    <property type="project" value="TreeGrafter"/>
</dbReference>
<comment type="catalytic activity">
    <reaction evidence="5">
        <text>L-methionyl-tRNA(fMet) + (6R)-10-formyltetrahydrofolate = N-formyl-L-methionyl-tRNA(fMet) + (6S)-5,6,7,8-tetrahydrofolate + H(+)</text>
        <dbReference type="Rhea" id="RHEA:24380"/>
        <dbReference type="Rhea" id="RHEA-COMP:9952"/>
        <dbReference type="Rhea" id="RHEA-COMP:9953"/>
        <dbReference type="ChEBI" id="CHEBI:15378"/>
        <dbReference type="ChEBI" id="CHEBI:57453"/>
        <dbReference type="ChEBI" id="CHEBI:78530"/>
        <dbReference type="ChEBI" id="CHEBI:78844"/>
        <dbReference type="ChEBI" id="CHEBI:195366"/>
        <dbReference type="EC" id="2.1.2.9"/>
    </reaction>
</comment>
<dbReference type="AlphaFoldDB" id="A0A7H2BHI9"/>
<name>A0A7H2BHI9_9MICC</name>
<dbReference type="CDD" id="cd08646">
    <property type="entry name" value="FMT_core_Met-tRNA-FMT_N"/>
    <property type="match status" value="1"/>
</dbReference>
<dbReference type="SUPFAM" id="SSF53328">
    <property type="entry name" value="Formyltransferase"/>
    <property type="match status" value="1"/>
</dbReference>
<dbReference type="PANTHER" id="PTHR11138:SF5">
    <property type="entry name" value="METHIONYL-TRNA FORMYLTRANSFERASE, MITOCHONDRIAL"/>
    <property type="match status" value="1"/>
</dbReference>
<evidence type="ECO:0000313" key="9">
    <source>
        <dbReference type="Proteomes" id="UP000516421"/>
    </source>
</evidence>
<accession>A0A7H2BHI9</accession>
<dbReference type="EC" id="2.1.2.9" evidence="2 5"/>
<dbReference type="SUPFAM" id="SSF50486">
    <property type="entry name" value="FMT C-terminal domain-like"/>
    <property type="match status" value="1"/>
</dbReference>
<dbReference type="Pfam" id="PF02911">
    <property type="entry name" value="Formyl_trans_C"/>
    <property type="match status" value="1"/>
</dbReference>
<feature type="domain" description="Formyl transferase N-terminal" evidence="6">
    <location>
        <begin position="5"/>
        <end position="179"/>
    </location>
</feature>
<dbReference type="InterPro" id="IPR005794">
    <property type="entry name" value="Fmt"/>
</dbReference>
<proteinExistence type="inferred from homology"/>
<dbReference type="RefSeq" id="WP_190616639.1">
    <property type="nucleotide sequence ID" value="NZ_CP061538.1"/>
</dbReference>
<reference evidence="8 9" key="1">
    <citation type="submission" date="2020-09" db="EMBL/GenBank/DDBJ databases">
        <title>Investigation of environmental microbe.</title>
        <authorList>
            <person name="Ou Y."/>
            <person name="Kang Q."/>
        </authorList>
    </citation>
    <scope>NUCLEOTIDE SEQUENCE [LARGE SCALE GENOMIC DNA]</scope>
    <source>
        <strain evidence="8 9">KJZ-9</strain>
    </source>
</reference>
<dbReference type="KEGG" id="rama:IDM48_06820"/>